<dbReference type="AlphaFoldDB" id="A0AAN1BDM0"/>
<proteinExistence type="predicted"/>
<organism evidence="1 2">
    <name type="scientific">Rhizobium etli</name>
    <dbReference type="NCBI Taxonomy" id="29449"/>
    <lineage>
        <taxon>Bacteria</taxon>
        <taxon>Pseudomonadati</taxon>
        <taxon>Pseudomonadota</taxon>
        <taxon>Alphaproteobacteria</taxon>
        <taxon>Hyphomicrobiales</taxon>
        <taxon>Rhizobiaceae</taxon>
        <taxon>Rhizobium/Agrobacterium group</taxon>
        <taxon>Rhizobium</taxon>
    </lineage>
</organism>
<gene>
    <name evidence="1" type="ORF">NXC12_CH01203</name>
</gene>
<dbReference type="EMBL" id="CP020906">
    <property type="protein sequence ID" value="ARQ09279.1"/>
    <property type="molecule type" value="Genomic_DNA"/>
</dbReference>
<reference evidence="1 2" key="1">
    <citation type="submission" date="2017-04" db="EMBL/GenBank/DDBJ databases">
        <title>Complete genome sequences of Rhizobium genomic linages associated to common bean (phaseolus vulgaris).</title>
        <authorList>
            <person name="Santamaria R.I."/>
            <person name="Bustos P."/>
            <person name="Perez-Carrascal O."/>
            <person name="Martinez-Flores I."/>
            <person name="Juarez S."/>
            <person name="Lozano L."/>
            <person name="Miranda F."/>
            <person name="Vinuesa P."/>
            <person name="Martinez-Romero E."/>
            <person name="Cevallos M.A."/>
            <person name="Romero D."/>
            <person name="Davila G."/>
            <person name="Gonzalez V."/>
        </authorList>
    </citation>
    <scope>NUCLEOTIDE SEQUENCE [LARGE SCALE GENOMIC DNA]</scope>
    <source>
        <strain evidence="1 2">NXC12</strain>
    </source>
</reference>
<sequence>MVRWAGELIWHQPPGGHLSAPLENARLAMSWLKFFLNPTVATGAQIDPAWKDDPLRHPEVQRMSLREIADLPLGVGTGFHAETRSQLAKCA</sequence>
<dbReference type="Proteomes" id="UP000194159">
    <property type="component" value="Chromosome"/>
</dbReference>
<evidence type="ECO:0000313" key="2">
    <source>
        <dbReference type="Proteomes" id="UP000194159"/>
    </source>
</evidence>
<evidence type="ECO:0000313" key="1">
    <source>
        <dbReference type="EMBL" id="ARQ09279.1"/>
    </source>
</evidence>
<name>A0AAN1BDM0_RHIET</name>
<accession>A0AAN1BDM0</accession>
<protein>
    <submittedName>
        <fullName evidence="1">Uncharacterized protein</fullName>
    </submittedName>
</protein>